<feature type="region of interest" description="Disordered" evidence="1">
    <location>
        <begin position="413"/>
        <end position="444"/>
    </location>
</feature>
<dbReference type="OrthoDB" id="441210at2759"/>
<dbReference type="GO" id="GO:0033698">
    <property type="term" value="C:Rpd3L complex"/>
    <property type="evidence" value="ECO:0007669"/>
    <property type="project" value="TreeGrafter"/>
</dbReference>
<reference evidence="3 4" key="1">
    <citation type="submission" date="2016-07" db="EMBL/GenBank/DDBJ databases">
        <title>Pervasive Adenine N6-methylation of Active Genes in Fungi.</title>
        <authorList>
            <consortium name="DOE Joint Genome Institute"/>
            <person name="Mondo S.J."/>
            <person name="Dannebaum R.O."/>
            <person name="Kuo R.C."/>
            <person name="Labutti K."/>
            <person name="Haridas S."/>
            <person name="Kuo A."/>
            <person name="Salamov A."/>
            <person name="Ahrendt S.R."/>
            <person name="Lipzen A."/>
            <person name="Sullivan W."/>
            <person name="Andreopoulos W.B."/>
            <person name="Clum A."/>
            <person name="Lindquist E."/>
            <person name="Daum C."/>
            <person name="Ramamoorthy G.K."/>
            <person name="Gryganskyi A."/>
            <person name="Culley D."/>
            <person name="Magnuson J.K."/>
            <person name="James T.Y."/>
            <person name="O'Malley M.A."/>
            <person name="Stajich J.E."/>
            <person name="Spatafora J.W."/>
            <person name="Visel A."/>
            <person name="Grigoriev I.V."/>
        </authorList>
    </citation>
    <scope>NUCLEOTIDE SEQUENCE [LARGE SCALE GENOMIC DNA]</scope>
    <source>
        <strain evidence="3 4">CBS 115471</strain>
    </source>
</reference>
<dbReference type="EMBL" id="MCFA01000041">
    <property type="protein sequence ID" value="ORY13457.1"/>
    <property type="molecule type" value="Genomic_DNA"/>
</dbReference>
<gene>
    <name evidence="3" type="ORF">BCR34DRAFT_561886</name>
</gene>
<dbReference type="Pfam" id="PF08595">
    <property type="entry name" value="RXT2_N"/>
    <property type="match status" value="1"/>
</dbReference>
<evidence type="ECO:0000313" key="4">
    <source>
        <dbReference type="Proteomes" id="UP000193144"/>
    </source>
</evidence>
<feature type="compositionally biased region" description="Polar residues" evidence="1">
    <location>
        <begin position="240"/>
        <end position="275"/>
    </location>
</feature>
<protein>
    <submittedName>
        <fullName evidence="3">RXT2-like protein</fullName>
    </submittedName>
</protein>
<evidence type="ECO:0000259" key="2">
    <source>
        <dbReference type="Pfam" id="PF08595"/>
    </source>
</evidence>
<accession>A0A1Y1ZTT0</accession>
<feature type="region of interest" description="Disordered" evidence="1">
    <location>
        <begin position="20"/>
        <end position="70"/>
    </location>
</feature>
<dbReference type="InterPro" id="IPR039602">
    <property type="entry name" value="Rxt2"/>
</dbReference>
<dbReference type="STRING" id="1231657.A0A1Y1ZTT0"/>
<feature type="domain" description="Transcriptional regulatory protein RXT2 N-terminal" evidence="2">
    <location>
        <begin position="42"/>
        <end position="176"/>
    </location>
</feature>
<keyword evidence="4" id="KW-1185">Reference proteome</keyword>
<proteinExistence type="predicted"/>
<feature type="region of interest" description="Disordered" evidence="1">
    <location>
        <begin position="195"/>
        <end position="320"/>
    </location>
</feature>
<organism evidence="3 4">
    <name type="scientific">Clohesyomyces aquaticus</name>
    <dbReference type="NCBI Taxonomy" id="1231657"/>
    <lineage>
        <taxon>Eukaryota</taxon>
        <taxon>Fungi</taxon>
        <taxon>Dikarya</taxon>
        <taxon>Ascomycota</taxon>
        <taxon>Pezizomycotina</taxon>
        <taxon>Dothideomycetes</taxon>
        <taxon>Pleosporomycetidae</taxon>
        <taxon>Pleosporales</taxon>
        <taxon>Lindgomycetaceae</taxon>
        <taxon>Clohesyomyces</taxon>
    </lineage>
</organism>
<dbReference type="PANTHER" id="PTHR28232:SF1">
    <property type="entry name" value="TRANSCRIPTIONAL REGULATORY PROTEIN RXT2"/>
    <property type="match status" value="1"/>
</dbReference>
<name>A0A1Y1ZTT0_9PLEO</name>
<dbReference type="PANTHER" id="PTHR28232">
    <property type="entry name" value="TRANSCRIPTIONAL REGULATORY PROTEIN RXT2"/>
    <property type="match status" value="1"/>
</dbReference>
<evidence type="ECO:0000256" key="1">
    <source>
        <dbReference type="SAM" id="MobiDB-lite"/>
    </source>
</evidence>
<dbReference type="Proteomes" id="UP000193144">
    <property type="component" value="Unassembled WGS sequence"/>
</dbReference>
<dbReference type="GO" id="GO:0005829">
    <property type="term" value="C:cytosol"/>
    <property type="evidence" value="ECO:0007669"/>
    <property type="project" value="TreeGrafter"/>
</dbReference>
<evidence type="ECO:0000313" key="3">
    <source>
        <dbReference type="EMBL" id="ORY13457.1"/>
    </source>
</evidence>
<dbReference type="InterPro" id="IPR013904">
    <property type="entry name" value="RXT2_N"/>
</dbReference>
<comment type="caution">
    <text evidence="3">The sequence shown here is derived from an EMBL/GenBank/DDBJ whole genome shotgun (WGS) entry which is preliminary data.</text>
</comment>
<sequence>MAGSQQQQILDTIFSMKRRILKRDDSSDSDEGDTPYNHRMQSLKRKAQYARSGKPESASDPPPYKKRIDHAGYHRYILQRNPPRFDPDGDIVEPGDEYDDEDDLSTVEENPYADIRLEHLLAPLTSAAELPAHPSMSIPYTSKHLTNLTNEAGAISRKEGILLARAKSVFTKLQGDVSWVPSNFLDMKNNEQFRIPESGANRRTNSVVAQKAHDSPLPQEATNADGDVTMEDADRVNGASLENSSTDQPMSNGVHHTTNGETQNGTADQNGQHLNGDQLPSPADDGSDTASQQTAHRMTTRARAHAASPSPPSSPSSVINPVHPLFTFPFDPLPDRDLGLPPLEAEDTRMLLLAFVQKQEEVSRAATDLYMGMLQGERMRQDVLKWSKAEGHIGEMSDGEDWYDREEWMLDQDLVKGKDEEEEEGQLPGKKSTRQRRKPDKEDR</sequence>
<dbReference type="AlphaFoldDB" id="A0A1Y1ZTT0"/>